<dbReference type="Gene3D" id="1.10.10.10">
    <property type="entry name" value="Winged helix-like DNA-binding domain superfamily/Winged helix DNA-binding domain"/>
    <property type="match status" value="1"/>
</dbReference>
<keyword evidence="2" id="KW-0805">Transcription regulation</keyword>
<reference evidence="7 8" key="2">
    <citation type="journal article" date="2014" name="PLoS ONE">
        <title>Evolution of mitochondria reconstructed from the energy metabolism of living bacteria.</title>
        <authorList>
            <person name="Degli Esposti M."/>
            <person name="Chouaia B."/>
            <person name="Comandatore F."/>
            <person name="Crotti E."/>
            <person name="Sassera D."/>
            <person name="Lievens P.M."/>
            <person name="Daffonchio D."/>
            <person name="Bandi C."/>
        </authorList>
    </citation>
    <scope>NUCLEOTIDE SEQUENCE [LARGE SCALE GENOMIC DNA]</scope>
    <source>
        <strain evidence="7 8">SF2.1</strain>
    </source>
</reference>
<evidence type="ECO:0000256" key="2">
    <source>
        <dbReference type="ARBA" id="ARBA00023015"/>
    </source>
</evidence>
<protein>
    <submittedName>
        <fullName evidence="7">Probable sigma-70 factor, ECF subfamily</fullName>
    </submittedName>
</protein>
<evidence type="ECO:0000256" key="3">
    <source>
        <dbReference type="ARBA" id="ARBA00023082"/>
    </source>
</evidence>
<dbReference type="InterPro" id="IPR036388">
    <property type="entry name" value="WH-like_DNA-bd_sf"/>
</dbReference>
<comment type="similarity">
    <text evidence="1">Belongs to the sigma-70 factor family. ECF subfamily.</text>
</comment>
<keyword evidence="3" id="KW-0731">Sigma factor</keyword>
<dbReference type="PANTHER" id="PTHR43133">
    <property type="entry name" value="RNA POLYMERASE ECF-TYPE SIGMA FACTO"/>
    <property type="match status" value="1"/>
</dbReference>
<dbReference type="Pfam" id="PF04542">
    <property type="entry name" value="Sigma70_r2"/>
    <property type="match status" value="1"/>
</dbReference>
<dbReference type="AlphaFoldDB" id="A0A060QJ30"/>
<comment type="caution">
    <text evidence="7">The sequence shown here is derived from an EMBL/GenBank/DDBJ whole genome shotgun (WGS) entry which is preliminary data.</text>
</comment>
<evidence type="ECO:0000313" key="8">
    <source>
        <dbReference type="Proteomes" id="UP000027583"/>
    </source>
</evidence>
<accession>A0A060QJ30</accession>
<sequence>MHERIRRQNRRNDTDDLLQTALMHLFERGLDGIEHPEAYVLRAARNLAIDRTRREARLRVASLDDDTSAEPVCAAPGPERIVLGREQLRRVRTAFNALDPRTTRIFLMHRLDDLTYSQIASAFSLSVSTIEKSMARALAHLAMALLTDTAVDA</sequence>
<gene>
    <name evidence="7" type="ORF">ASAP_1186</name>
</gene>
<dbReference type="InterPro" id="IPR007627">
    <property type="entry name" value="RNA_pol_sigma70_r2"/>
</dbReference>
<keyword evidence="4" id="KW-0804">Transcription</keyword>
<dbReference type="Proteomes" id="UP000027583">
    <property type="component" value="Unassembled WGS sequence"/>
</dbReference>
<dbReference type="eggNOG" id="COG1595">
    <property type="taxonomic scope" value="Bacteria"/>
</dbReference>
<evidence type="ECO:0000256" key="1">
    <source>
        <dbReference type="ARBA" id="ARBA00010641"/>
    </source>
</evidence>
<evidence type="ECO:0000259" key="6">
    <source>
        <dbReference type="Pfam" id="PF08281"/>
    </source>
</evidence>
<dbReference type="SUPFAM" id="SSF88946">
    <property type="entry name" value="Sigma2 domain of RNA polymerase sigma factors"/>
    <property type="match status" value="1"/>
</dbReference>
<dbReference type="EMBL" id="CBLX010000009">
    <property type="protein sequence ID" value="CDG39231.1"/>
    <property type="molecule type" value="Genomic_DNA"/>
</dbReference>
<dbReference type="InterPro" id="IPR013325">
    <property type="entry name" value="RNA_pol_sigma_r2"/>
</dbReference>
<dbReference type="GO" id="GO:0016987">
    <property type="term" value="F:sigma factor activity"/>
    <property type="evidence" value="ECO:0007669"/>
    <property type="project" value="UniProtKB-KW"/>
</dbReference>
<dbReference type="InterPro" id="IPR013324">
    <property type="entry name" value="RNA_pol_sigma_r3/r4-like"/>
</dbReference>
<reference evidence="7 8" key="1">
    <citation type="journal article" date="2014" name="Genome Biol. Evol.">
        <title>Acetic acid bacteria genomes reveal functional traits for adaptation to life in insect guts.</title>
        <authorList>
            <person name="Chouaia B."/>
            <person name="Gaiarsa S."/>
            <person name="Crotti E."/>
            <person name="Comandatore F."/>
            <person name="Degli Esposti M."/>
            <person name="Ricci I."/>
            <person name="Alma A."/>
            <person name="Favia G."/>
            <person name="Bandi C."/>
            <person name="Daffonchio D."/>
        </authorList>
    </citation>
    <scope>NUCLEOTIDE SEQUENCE [LARGE SCALE GENOMIC DNA]</scope>
    <source>
        <strain evidence="7 8">SF2.1</strain>
    </source>
</reference>
<dbReference type="PANTHER" id="PTHR43133:SF63">
    <property type="entry name" value="RNA POLYMERASE SIGMA FACTOR FECI-RELATED"/>
    <property type="match status" value="1"/>
</dbReference>
<evidence type="ECO:0000259" key="5">
    <source>
        <dbReference type="Pfam" id="PF04542"/>
    </source>
</evidence>
<dbReference type="SUPFAM" id="SSF88659">
    <property type="entry name" value="Sigma3 and sigma4 domains of RNA polymerase sigma factors"/>
    <property type="match status" value="1"/>
</dbReference>
<evidence type="ECO:0000256" key="4">
    <source>
        <dbReference type="ARBA" id="ARBA00023163"/>
    </source>
</evidence>
<name>A0A060QJ30_9PROT</name>
<dbReference type="GO" id="GO:0006352">
    <property type="term" value="P:DNA-templated transcription initiation"/>
    <property type="evidence" value="ECO:0007669"/>
    <property type="project" value="InterPro"/>
</dbReference>
<dbReference type="NCBIfam" id="TIGR02937">
    <property type="entry name" value="sigma70-ECF"/>
    <property type="match status" value="1"/>
</dbReference>
<dbReference type="InterPro" id="IPR013249">
    <property type="entry name" value="RNA_pol_sigma70_r4_t2"/>
</dbReference>
<feature type="domain" description="RNA polymerase sigma-70 region 2" evidence="5">
    <location>
        <begin position="6"/>
        <end position="57"/>
    </location>
</feature>
<dbReference type="InterPro" id="IPR014284">
    <property type="entry name" value="RNA_pol_sigma-70_dom"/>
</dbReference>
<dbReference type="Gene3D" id="1.10.1740.10">
    <property type="match status" value="1"/>
</dbReference>
<organism evidence="7 8">
    <name type="scientific">Asaia bogorensis</name>
    <dbReference type="NCBI Taxonomy" id="91915"/>
    <lineage>
        <taxon>Bacteria</taxon>
        <taxon>Pseudomonadati</taxon>
        <taxon>Pseudomonadota</taxon>
        <taxon>Alphaproteobacteria</taxon>
        <taxon>Acetobacterales</taxon>
        <taxon>Acetobacteraceae</taxon>
        <taxon>Asaia</taxon>
    </lineage>
</organism>
<proteinExistence type="inferred from homology"/>
<dbReference type="Pfam" id="PF08281">
    <property type="entry name" value="Sigma70_r4_2"/>
    <property type="match status" value="1"/>
</dbReference>
<dbReference type="InterPro" id="IPR039425">
    <property type="entry name" value="RNA_pol_sigma-70-like"/>
</dbReference>
<feature type="domain" description="RNA polymerase sigma factor 70 region 4 type 2" evidence="6">
    <location>
        <begin position="89"/>
        <end position="141"/>
    </location>
</feature>
<evidence type="ECO:0000313" key="7">
    <source>
        <dbReference type="EMBL" id="CDG39231.1"/>
    </source>
</evidence>
<dbReference type="GO" id="GO:0003677">
    <property type="term" value="F:DNA binding"/>
    <property type="evidence" value="ECO:0007669"/>
    <property type="project" value="InterPro"/>
</dbReference>